<dbReference type="EMBL" id="BAAANF010000027">
    <property type="protein sequence ID" value="GAA1716823.1"/>
    <property type="molecule type" value="Genomic_DNA"/>
</dbReference>
<sequence>MKFIMLAYTNAQTWVEGTWDPEEFQKACDFYEQLGKDLTASGEAVYTAGLGDPSLTRTIRETPSGTVAADGPYAEVKEVLASFGIVDVVSADRAYEIAQRIVDAVGDIVEVRPLMDGTADS</sequence>
<dbReference type="Pfam" id="PF03795">
    <property type="entry name" value="YCII"/>
    <property type="match status" value="1"/>
</dbReference>
<dbReference type="SUPFAM" id="SSF54909">
    <property type="entry name" value="Dimeric alpha+beta barrel"/>
    <property type="match status" value="1"/>
</dbReference>
<accession>A0ABN2J2T7</accession>
<name>A0ABN2J2T7_9ACTN</name>
<keyword evidence="4" id="KW-1185">Reference proteome</keyword>
<evidence type="ECO:0000259" key="2">
    <source>
        <dbReference type="Pfam" id="PF03795"/>
    </source>
</evidence>
<dbReference type="Gene3D" id="3.30.70.1060">
    <property type="entry name" value="Dimeric alpha+beta barrel"/>
    <property type="match status" value="1"/>
</dbReference>
<protein>
    <submittedName>
        <fullName evidence="3">YciI family protein</fullName>
    </submittedName>
</protein>
<comment type="caution">
    <text evidence="3">The sequence shown here is derived from an EMBL/GenBank/DDBJ whole genome shotgun (WGS) entry which is preliminary data.</text>
</comment>
<proteinExistence type="inferred from homology"/>
<dbReference type="PANTHER" id="PTHR35174">
    <property type="entry name" value="BLL7171 PROTEIN-RELATED"/>
    <property type="match status" value="1"/>
</dbReference>
<evidence type="ECO:0000256" key="1">
    <source>
        <dbReference type="ARBA" id="ARBA00007689"/>
    </source>
</evidence>
<evidence type="ECO:0000313" key="4">
    <source>
        <dbReference type="Proteomes" id="UP001500280"/>
    </source>
</evidence>
<reference evidence="3 4" key="1">
    <citation type="journal article" date="2019" name="Int. J. Syst. Evol. Microbiol.">
        <title>The Global Catalogue of Microorganisms (GCM) 10K type strain sequencing project: providing services to taxonomists for standard genome sequencing and annotation.</title>
        <authorList>
            <consortium name="The Broad Institute Genomics Platform"/>
            <consortium name="The Broad Institute Genome Sequencing Center for Infectious Disease"/>
            <person name="Wu L."/>
            <person name="Ma J."/>
        </authorList>
    </citation>
    <scope>NUCLEOTIDE SEQUENCE [LARGE SCALE GENOMIC DNA]</scope>
    <source>
        <strain evidence="3 4">JCM 14307</strain>
    </source>
</reference>
<dbReference type="PANTHER" id="PTHR35174:SF3">
    <property type="entry name" value="BLL7171 PROTEIN"/>
    <property type="match status" value="1"/>
</dbReference>
<dbReference type="InterPro" id="IPR005545">
    <property type="entry name" value="YCII"/>
</dbReference>
<dbReference type="InterPro" id="IPR011008">
    <property type="entry name" value="Dimeric_a/b-barrel"/>
</dbReference>
<dbReference type="Proteomes" id="UP001500280">
    <property type="component" value="Unassembled WGS sequence"/>
</dbReference>
<dbReference type="RefSeq" id="WP_344163938.1">
    <property type="nucleotide sequence ID" value="NZ_BAAANF010000027.1"/>
</dbReference>
<comment type="similarity">
    <text evidence="1">Belongs to the YciI family.</text>
</comment>
<evidence type="ECO:0000313" key="3">
    <source>
        <dbReference type="EMBL" id="GAA1716823.1"/>
    </source>
</evidence>
<gene>
    <name evidence="3" type="ORF">GCM10009745_76790</name>
</gene>
<feature type="domain" description="YCII-related" evidence="2">
    <location>
        <begin position="1"/>
        <end position="115"/>
    </location>
</feature>
<organism evidence="3 4">
    <name type="scientific">Kribbella yunnanensis</name>
    <dbReference type="NCBI Taxonomy" id="190194"/>
    <lineage>
        <taxon>Bacteria</taxon>
        <taxon>Bacillati</taxon>
        <taxon>Actinomycetota</taxon>
        <taxon>Actinomycetes</taxon>
        <taxon>Propionibacteriales</taxon>
        <taxon>Kribbellaceae</taxon>
        <taxon>Kribbella</taxon>
    </lineage>
</organism>